<dbReference type="InterPro" id="IPR006143">
    <property type="entry name" value="RND_pump_MFP"/>
</dbReference>
<dbReference type="GO" id="GO:0046677">
    <property type="term" value="P:response to antibiotic"/>
    <property type="evidence" value="ECO:0007669"/>
    <property type="project" value="TreeGrafter"/>
</dbReference>
<protein>
    <submittedName>
        <fullName evidence="7">Membrane fusion protein, multidrug efflux system</fullName>
    </submittedName>
</protein>
<dbReference type="Pfam" id="PF25876">
    <property type="entry name" value="HH_MFP_RND"/>
    <property type="match status" value="1"/>
</dbReference>
<dbReference type="Gene3D" id="2.40.30.170">
    <property type="match status" value="1"/>
</dbReference>
<comment type="similarity">
    <text evidence="2">Belongs to the membrane fusion protein (MFP) (TC 8.A.1) family.</text>
</comment>
<feature type="domain" description="Multidrug resistance protein MdtA-like C-terminal permuted SH3" evidence="6">
    <location>
        <begin position="298"/>
        <end position="360"/>
    </location>
</feature>
<gene>
    <name evidence="7" type="ORF">SAMN05216175_101452</name>
</gene>
<dbReference type="SUPFAM" id="SSF111369">
    <property type="entry name" value="HlyD-like secretion proteins"/>
    <property type="match status" value="1"/>
</dbReference>
<dbReference type="InterPro" id="IPR058626">
    <property type="entry name" value="MdtA-like_b-barrel"/>
</dbReference>
<dbReference type="RefSeq" id="WP_090723789.1">
    <property type="nucleotide sequence ID" value="NZ_FOOU01000001.1"/>
</dbReference>
<feature type="domain" description="Multidrug resistance protein MdtA-like beta-barrel" evidence="5">
    <location>
        <begin position="212"/>
        <end position="291"/>
    </location>
</feature>
<dbReference type="GO" id="GO:0005886">
    <property type="term" value="C:plasma membrane"/>
    <property type="evidence" value="ECO:0007669"/>
    <property type="project" value="UniProtKB-SubCell"/>
</dbReference>
<evidence type="ECO:0000256" key="1">
    <source>
        <dbReference type="ARBA" id="ARBA00004519"/>
    </source>
</evidence>
<dbReference type="PANTHER" id="PTHR30158:SF3">
    <property type="entry name" value="MULTIDRUG EFFLUX PUMP SUBUNIT ACRA-RELATED"/>
    <property type="match status" value="1"/>
</dbReference>
<feature type="domain" description="Multidrug resistance protein MdtA-like alpha-helical hairpin" evidence="3">
    <location>
        <begin position="106"/>
        <end position="175"/>
    </location>
</feature>
<dbReference type="Gene3D" id="2.40.420.20">
    <property type="match status" value="1"/>
</dbReference>
<dbReference type="OrthoDB" id="9800613at2"/>
<sequence length="387" mass="41059">MVTNTQLKRGAAFATICCVLFLVGCQEEQVQQAQPKAPTKVDVVTIKAESIEVKESGSGRVTASKTAEIRPQVSGILQKRLFTEGSTVKEGDALYQIDPAVYQAALASAEADLAVAKANAVSLKEQAERFSRLVKQSAVSKQEAANAVSSWKQAQAQILAAEAAVKAAQINLDYTKITAPISGIIGRSTVTEGALVSAAQTTALATIRQITPLYVDMQRPVTAVLKMKRKSTAQEIPVSLVLEDGYPYDEQGRLEFSEVSVDETTGTVNARARFENSQGLLLPGMYVRATIITEKISDAILAPQKGITHQPDGSTVALVVNPDGVVVTQKVEVGDAIGDQWLIKSGLKPGDKVIVGGLQKVKAGNKAEAIEQDRLTTTPGSGTQSQD</sequence>
<dbReference type="NCBIfam" id="TIGR01730">
    <property type="entry name" value="RND_mfp"/>
    <property type="match status" value="1"/>
</dbReference>
<dbReference type="Gene3D" id="1.10.287.470">
    <property type="entry name" value="Helix hairpin bin"/>
    <property type="match status" value="1"/>
</dbReference>
<dbReference type="AlphaFoldDB" id="A0A1I2M820"/>
<evidence type="ECO:0000259" key="5">
    <source>
        <dbReference type="Pfam" id="PF25944"/>
    </source>
</evidence>
<keyword evidence="8" id="KW-1185">Reference proteome</keyword>
<dbReference type="PANTHER" id="PTHR30158">
    <property type="entry name" value="ACRA/E-RELATED COMPONENT OF DRUG EFFLUX TRANSPORTER"/>
    <property type="match status" value="1"/>
</dbReference>
<evidence type="ECO:0000259" key="3">
    <source>
        <dbReference type="Pfam" id="PF25876"/>
    </source>
</evidence>
<dbReference type="GO" id="GO:0022857">
    <property type="term" value="F:transmembrane transporter activity"/>
    <property type="evidence" value="ECO:0007669"/>
    <property type="project" value="InterPro"/>
</dbReference>
<dbReference type="Proteomes" id="UP000198623">
    <property type="component" value="Unassembled WGS sequence"/>
</dbReference>
<evidence type="ECO:0000259" key="6">
    <source>
        <dbReference type="Pfam" id="PF25967"/>
    </source>
</evidence>
<dbReference type="Pfam" id="PF25917">
    <property type="entry name" value="BSH_RND"/>
    <property type="match status" value="1"/>
</dbReference>
<evidence type="ECO:0000256" key="2">
    <source>
        <dbReference type="ARBA" id="ARBA00009477"/>
    </source>
</evidence>
<reference evidence="8" key="1">
    <citation type="submission" date="2016-10" db="EMBL/GenBank/DDBJ databases">
        <authorList>
            <person name="Varghese N."/>
            <person name="Submissions S."/>
        </authorList>
    </citation>
    <scope>NUCLEOTIDE SEQUENCE [LARGE SCALE GENOMIC DNA]</scope>
    <source>
        <strain evidence="8">CGMCC 1.10971</strain>
    </source>
</reference>
<dbReference type="EMBL" id="FOOU01000001">
    <property type="protein sequence ID" value="SFF86988.1"/>
    <property type="molecule type" value="Genomic_DNA"/>
</dbReference>
<dbReference type="Pfam" id="PF25967">
    <property type="entry name" value="RND-MFP_C"/>
    <property type="match status" value="1"/>
</dbReference>
<name>A0A1I2M820_9GAMM</name>
<dbReference type="Pfam" id="PF25944">
    <property type="entry name" value="Beta-barrel_RND"/>
    <property type="match status" value="1"/>
</dbReference>
<feature type="domain" description="Multidrug resistance protein MdtA-like barrel-sandwich hybrid" evidence="4">
    <location>
        <begin position="66"/>
        <end position="207"/>
    </location>
</feature>
<dbReference type="STRING" id="1045558.SAMN05216175_101452"/>
<comment type="subcellular location">
    <subcellularLocation>
        <location evidence="1">Cell inner membrane</location>
        <topology evidence="1">Lipid-anchor</topology>
    </subcellularLocation>
</comment>
<accession>A0A1I2M820</accession>
<evidence type="ECO:0000313" key="8">
    <source>
        <dbReference type="Proteomes" id="UP000198623"/>
    </source>
</evidence>
<dbReference type="FunFam" id="2.40.420.20:FF:000001">
    <property type="entry name" value="Efflux RND transporter periplasmic adaptor subunit"/>
    <property type="match status" value="1"/>
</dbReference>
<dbReference type="Gene3D" id="2.40.50.100">
    <property type="match status" value="1"/>
</dbReference>
<proteinExistence type="inferred from homology"/>
<evidence type="ECO:0000313" key="7">
    <source>
        <dbReference type="EMBL" id="SFF86988.1"/>
    </source>
</evidence>
<organism evidence="7 8">
    <name type="scientific">Neptunomonas qingdaonensis</name>
    <dbReference type="NCBI Taxonomy" id="1045558"/>
    <lineage>
        <taxon>Bacteria</taxon>
        <taxon>Pseudomonadati</taxon>
        <taxon>Pseudomonadota</taxon>
        <taxon>Gammaproteobacteria</taxon>
        <taxon>Oceanospirillales</taxon>
        <taxon>Oceanospirillaceae</taxon>
        <taxon>Neptunomonas</taxon>
    </lineage>
</organism>
<dbReference type="InterPro" id="IPR058627">
    <property type="entry name" value="MdtA-like_C"/>
</dbReference>
<dbReference type="InterPro" id="IPR058625">
    <property type="entry name" value="MdtA-like_BSH"/>
</dbReference>
<evidence type="ECO:0000259" key="4">
    <source>
        <dbReference type="Pfam" id="PF25917"/>
    </source>
</evidence>
<dbReference type="InterPro" id="IPR058624">
    <property type="entry name" value="MdtA-like_HH"/>
</dbReference>